<dbReference type="EMBL" id="VXBQ01001146">
    <property type="protein sequence ID" value="NXO62007.1"/>
    <property type="molecule type" value="Genomic_DNA"/>
</dbReference>
<feature type="compositionally biased region" description="Basic and acidic residues" evidence="1">
    <location>
        <begin position="1"/>
        <end position="30"/>
    </location>
</feature>
<dbReference type="AlphaFoldDB" id="A0A7L1TNI7"/>
<feature type="non-terminal residue" evidence="2">
    <location>
        <position position="1"/>
    </location>
</feature>
<evidence type="ECO:0000313" key="3">
    <source>
        <dbReference type="Proteomes" id="UP000579685"/>
    </source>
</evidence>
<proteinExistence type="predicted"/>
<feature type="region of interest" description="Disordered" evidence="1">
    <location>
        <begin position="1"/>
        <end position="36"/>
    </location>
</feature>
<reference evidence="2 3" key="1">
    <citation type="submission" date="2019-09" db="EMBL/GenBank/DDBJ databases">
        <title>Bird 10,000 Genomes (B10K) Project - Family phase.</title>
        <authorList>
            <person name="Zhang G."/>
        </authorList>
    </citation>
    <scope>NUCLEOTIDE SEQUENCE [LARGE SCALE GENOMIC DNA]</scope>
    <source>
        <strain evidence="2">B10K-DU-002-32</strain>
        <tissue evidence="2">Muscle</tissue>
    </source>
</reference>
<name>A0A7L1TNI7_PHANI</name>
<feature type="non-terminal residue" evidence="2">
    <location>
        <position position="95"/>
    </location>
</feature>
<dbReference type="Proteomes" id="UP000579685">
    <property type="component" value="Unassembled WGS sequence"/>
</dbReference>
<evidence type="ECO:0000256" key="1">
    <source>
        <dbReference type="SAM" id="MobiDB-lite"/>
    </source>
</evidence>
<sequence>ITPGESRDDVSLPNEDVKEKQDSCPEKELTDEAEDEDEQHELFSLWMCQVEIFFTTKLFPAFEHEIVLKDKIKEIKKQDAELAGLRKIQAEELER</sequence>
<gene>
    <name evidence="2" type="primary">Rsph10b</name>
    <name evidence="2" type="ORF">PHANIT_R12182</name>
</gene>
<keyword evidence="3" id="KW-1185">Reference proteome</keyword>
<protein>
    <submittedName>
        <fullName evidence="2">RS10B protein</fullName>
    </submittedName>
</protein>
<comment type="caution">
    <text evidence="2">The sequence shown here is derived from an EMBL/GenBank/DDBJ whole genome shotgun (WGS) entry which is preliminary data.</text>
</comment>
<accession>A0A7L1TNI7</accession>
<organism evidence="2 3">
    <name type="scientific">Phainopepla nitens</name>
    <name type="common">Phainopepla</name>
    <dbReference type="NCBI Taxonomy" id="161653"/>
    <lineage>
        <taxon>Eukaryota</taxon>
        <taxon>Metazoa</taxon>
        <taxon>Chordata</taxon>
        <taxon>Craniata</taxon>
        <taxon>Vertebrata</taxon>
        <taxon>Euteleostomi</taxon>
        <taxon>Archelosauria</taxon>
        <taxon>Archosauria</taxon>
        <taxon>Dinosauria</taxon>
        <taxon>Saurischia</taxon>
        <taxon>Theropoda</taxon>
        <taxon>Coelurosauria</taxon>
        <taxon>Aves</taxon>
        <taxon>Neognathae</taxon>
        <taxon>Neoaves</taxon>
        <taxon>Telluraves</taxon>
        <taxon>Australaves</taxon>
        <taxon>Passeriformes</taxon>
        <taxon>Bombycillidae</taxon>
        <taxon>Phainopepla</taxon>
    </lineage>
</organism>
<evidence type="ECO:0000313" key="2">
    <source>
        <dbReference type="EMBL" id="NXO62007.1"/>
    </source>
</evidence>